<dbReference type="Proteomes" id="UP001589855">
    <property type="component" value="Unassembled WGS sequence"/>
</dbReference>
<accession>A0ABV6K585</accession>
<comment type="caution">
    <text evidence="1">The sequence shown here is derived from an EMBL/GenBank/DDBJ whole genome shotgun (WGS) entry which is preliminary data.</text>
</comment>
<protein>
    <recommendedName>
        <fullName evidence="3">DNA-directed RNA polymerase beta subunit</fullName>
    </recommendedName>
</protein>
<organism evidence="1 2">
    <name type="scientific">Lactiplantibacillus plajomi</name>
    <dbReference type="NCBI Taxonomy" id="1457217"/>
    <lineage>
        <taxon>Bacteria</taxon>
        <taxon>Bacillati</taxon>
        <taxon>Bacillota</taxon>
        <taxon>Bacilli</taxon>
        <taxon>Lactobacillales</taxon>
        <taxon>Lactobacillaceae</taxon>
        <taxon>Lactiplantibacillus</taxon>
    </lineage>
</organism>
<evidence type="ECO:0008006" key="3">
    <source>
        <dbReference type="Google" id="ProtNLM"/>
    </source>
</evidence>
<reference evidence="1 2" key="1">
    <citation type="submission" date="2024-09" db="EMBL/GenBank/DDBJ databases">
        <authorList>
            <person name="Sun Q."/>
            <person name="Mori K."/>
        </authorList>
    </citation>
    <scope>NUCLEOTIDE SEQUENCE [LARGE SCALE GENOMIC DNA]</scope>
    <source>
        <strain evidence="1 2">TBRC 4575</strain>
    </source>
</reference>
<dbReference type="RefSeq" id="WP_345368345.1">
    <property type="nucleotide sequence ID" value="NZ_BAABRM010000008.1"/>
</dbReference>
<name>A0ABV6K585_9LACO</name>
<sequence>MKGSRTIMNKDEFDMAAVNRFFEHDYHDRGIVKWQGFFLSDHTSALNKVRARERTVIQGRPVQPLSARTVILADAFAQGYRVKIQLATLDRNGHFYPDLIGTVSGYNATNIVLNGSTFVSLDQIRNVQRAQ</sequence>
<dbReference type="EMBL" id="JBHLUK010000073">
    <property type="protein sequence ID" value="MFC0424628.1"/>
    <property type="molecule type" value="Genomic_DNA"/>
</dbReference>
<keyword evidence="2" id="KW-1185">Reference proteome</keyword>
<evidence type="ECO:0000313" key="2">
    <source>
        <dbReference type="Proteomes" id="UP001589855"/>
    </source>
</evidence>
<evidence type="ECO:0000313" key="1">
    <source>
        <dbReference type="EMBL" id="MFC0424628.1"/>
    </source>
</evidence>
<gene>
    <name evidence="1" type="ORF">ACFFGS_10890</name>
</gene>
<proteinExistence type="predicted"/>